<gene>
    <name evidence="2" type="ORF">SSDG_04042</name>
</gene>
<keyword evidence="3" id="KW-1185">Reference proteome</keyword>
<organism evidence="2 3">
    <name type="scientific">Streptomyces pristinaespiralis (strain ATCC 25486 / DSM 40338 / CBS 914.69 / JCM 4507 / KCC S-0507 / NBRC 13074 / NRRL 2958 / 5647)</name>
    <dbReference type="NCBI Taxonomy" id="457429"/>
    <lineage>
        <taxon>Bacteria</taxon>
        <taxon>Bacillati</taxon>
        <taxon>Actinomycetota</taxon>
        <taxon>Actinomycetes</taxon>
        <taxon>Kitasatosporales</taxon>
        <taxon>Streptomycetaceae</taxon>
        <taxon>Streptomyces</taxon>
    </lineage>
</organism>
<sequence length="149" mass="14301">MISGADRDPGTVPPMNCASSASAICRAFAVPVLVALTLMGGPAAGGWPGPAGDRPAAMARAVPATASELRAGSGPPPPERDPVVVRVGAAGTAGLTSVAREASPRGTPAAPVVRGDGVTAGLGHRHAAPDRAADPAAGPAAGPDAQAPR</sequence>
<feature type="region of interest" description="Disordered" evidence="1">
    <location>
        <begin position="43"/>
        <end position="83"/>
    </location>
</feature>
<reference evidence="3" key="1">
    <citation type="submission" date="2008-02" db="EMBL/GenBank/DDBJ databases">
        <authorList>
            <consortium name="The Broad Institute Genome Sequencing Platform"/>
            <person name="Fischbach M."/>
            <person name="Ward D."/>
            <person name="Young S."/>
            <person name="Jaffe D."/>
            <person name="Gnerre S."/>
            <person name="Berlin A."/>
            <person name="Heiman D."/>
            <person name="Hepburn T."/>
            <person name="Sykes S."/>
            <person name="Alvarado L."/>
            <person name="Kodira C.D."/>
            <person name="Straight P."/>
            <person name="Clardy J."/>
            <person name="Hung D."/>
            <person name="Kolter R."/>
            <person name="Mekalanos J."/>
            <person name="Walker S."/>
            <person name="Walsh C.T."/>
            <person name="Lander E."/>
            <person name="Galagan J."/>
            <person name="Nusbaum C."/>
            <person name="Birren B."/>
        </authorList>
    </citation>
    <scope>NUCLEOTIDE SEQUENCE [LARGE SCALE GENOMIC DNA]</scope>
    <source>
        <strain evidence="3">ATCC 25486 / DSM 40338 / CBS 914.69 / JCM 4507 / NBRC 13074 / NRRL 2958 / 5647</strain>
    </source>
</reference>
<dbReference type="AlphaFoldDB" id="B5HFK2"/>
<reference evidence="3" key="2">
    <citation type="submission" date="2009-10" db="EMBL/GenBank/DDBJ databases">
        <title>The genome sequence of Streptomyces pristinaespiralis strain ATCC 25486.</title>
        <authorList>
            <consortium name="The Broad Institute Genome Sequencing Platform"/>
            <consortium name="Broad Institute Microbial Sequencing Center"/>
            <person name="Fischbach M."/>
            <person name="Godfrey P."/>
            <person name="Ward D."/>
            <person name="Young S."/>
            <person name="Zeng Q."/>
            <person name="Koehrsen M."/>
            <person name="Alvarado L."/>
            <person name="Berlin A.M."/>
            <person name="Bochicchio J."/>
            <person name="Borenstein D."/>
            <person name="Chapman S.B."/>
            <person name="Chen Z."/>
            <person name="Engels R."/>
            <person name="Freedman E."/>
            <person name="Gellesch M."/>
            <person name="Goldberg J."/>
            <person name="Griggs A."/>
            <person name="Gujja S."/>
            <person name="Heilman E.R."/>
            <person name="Heiman D.I."/>
            <person name="Hepburn T.A."/>
            <person name="Howarth C."/>
            <person name="Jen D."/>
            <person name="Larson L."/>
            <person name="Lewis B."/>
            <person name="Mehta T."/>
            <person name="Park D."/>
            <person name="Pearson M."/>
            <person name="Richards J."/>
            <person name="Roberts A."/>
            <person name="Saif S."/>
            <person name="Shea T.D."/>
            <person name="Shenoy N."/>
            <person name="Sisk P."/>
            <person name="Stolte C."/>
            <person name="Sykes S.N."/>
            <person name="Thomson T."/>
            <person name="Walk T."/>
            <person name="White J."/>
            <person name="Yandava C."/>
            <person name="Straight P."/>
            <person name="Clardy J."/>
            <person name="Hung D."/>
            <person name="Kolter R."/>
            <person name="Mekalanos J."/>
            <person name="Walker S."/>
            <person name="Walsh C.T."/>
            <person name="Wieland-Brown L.C."/>
            <person name="Haas B."/>
            <person name="Nusbaum C."/>
            <person name="Birren B."/>
        </authorList>
    </citation>
    <scope>NUCLEOTIDE SEQUENCE [LARGE SCALE GENOMIC DNA]</scope>
    <source>
        <strain evidence="3">ATCC 25486 / DSM 40338 / CBS 914.69 / JCM 4507 / NBRC 13074 / NRRL 2958 / 5647</strain>
    </source>
</reference>
<feature type="compositionally biased region" description="Low complexity" evidence="1">
    <location>
        <begin position="134"/>
        <end position="149"/>
    </location>
</feature>
<proteinExistence type="predicted"/>
<dbReference type="HOGENOM" id="CLU_1753682_0_0_11"/>
<feature type="non-terminal residue" evidence="2">
    <location>
        <position position="149"/>
    </location>
</feature>
<dbReference type="Proteomes" id="UP000002805">
    <property type="component" value="Chromosome"/>
</dbReference>
<feature type="compositionally biased region" description="Low complexity" evidence="1">
    <location>
        <begin position="50"/>
        <end position="66"/>
    </location>
</feature>
<evidence type="ECO:0000256" key="1">
    <source>
        <dbReference type="SAM" id="MobiDB-lite"/>
    </source>
</evidence>
<dbReference type="EMBL" id="CM000950">
    <property type="protein sequence ID" value="EDY65613.2"/>
    <property type="molecule type" value="Genomic_DNA"/>
</dbReference>
<protein>
    <submittedName>
        <fullName evidence="2">Uncharacterized protein</fullName>
    </submittedName>
</protein>
<name>B5HFK2_STRE2</name>
<evidence type="ECO:0000313" key="3">
    <source>
        <dbReference type="Proteomes" id="UP000002805"/>
    </source>
</evidence>
<feature type="region of interest" description="Disordered" evidence="1">
    <location>
        <begin position="95"/>
        <end position="149"/>
    </location>
</feature>
<accession>B5HFK2</accession>
<evidence type="ECO:0000313" key="2">
    <source>
        <dbReference type="EMBL" id="EDY65613.2"/>
    </source>
</evidence>